<dbReference type="Proteomes" id="UP001235939">
    <property type="component" value="Chromosome 03"/>
</dbReference>
<evidence type="ECO:0000313" key="1">
    <source>
        <dbReference type="EMBL" id="UYV65568.1"/>
    </source>
</evidence>
<gene>
    <name evidence="1" type="ORF">LAZ67_3004739</name>
</gene>
<proteinExistence type="predicted"/>
<sequence length="151" mass="17395">MDGDVLRIDTDKIPWKQLVERRRHCSRRQRALTTSRAEALFFLNEGNVNQIWYRRSKWRAAWSRLVCVQQEHPQGAPACPSEDQSCEDNLHVCDPANSTDNSYPLQHGADDKSIELKQINSTVSRMEGIKPPAEFVPYSNEKKMGNLERVV</sequence>
<evidence type="ECO:0008006" key="3">
    <source>
        <dbReference type="Google" id="ProtNLM"/>
    </source>
</evidence>
<keyword evidence="2" id="KW-1185">Reference proteome</keyword>
<accession>A0ABY6K9Y9</accession>
<organism evidence="1 2">
    <name type="scientific">Cordylochernes scorpioides</name>
    <dbReference type="NCBI Taxonomy" id="51811"/>
    <lineage>
        <taxon>Eukaryota</taxon>
        <taxon>Metazoa</taxon>
        <taxon>Ecdysozoa</taxon>
        <taxon>Arthropoda</taxon>
        <taxon>Chelicerata</taxon>
        <taxon>Arachnida</taxon>
        <taxon>Pseudoscorpiones</taxon>
        <taxon>Cheliferoidea</taxon>
        <taxon>Chernetidae</taxon>
        <taxon>Cordylochernes</taxon>
    </lineage>
</organism>
<evidence type="ECO:0000313" key="2">
    <source>
        <dbReference type="Proteomes" id="UP001235939"/>
    </source>
</evidence>
<protein>
    <recommendedName>
        <fullName evidence="3">Prolactin receptor</fullName>
    </recommendedName>
</protein>
<name>A0ABY6K9Y9_9ARAC</name>
<reference evidence="1 2" key="1">
    <citation type="submission" date="2022-01" db="EMBL/GenBank/DDBJ databases">
        <title>A chromosomal length assembly of Cordylochernes scorpioides.</title>
        <authorList>
            <person name="Zeh D."/>
            <person name="Zeh J."/>
        </authorList>
    </citation>
    <scope>NUCLEOTIDE SEQUENCE [LARGE SCALE GENOMIC DNA]</scope>
    <source>
        <strain evidence="1">IN4F17</strain>
        <tissue evidence="1">Whole Body</tissue>
    </source>
</reference>
<dbReference type="EMBL" id="CP092865">
    <property type="protein sequence ID" value="UYV65568.1"/>
    <property type="molecule type" value="Genomic_DNA"/>
</dbReference>